<dbReference type="InterPro" id="IPR001670">
    <property type="entry name" value="ADH_Fe/GldA"/>
</dbReference>
<feature type="binding site" evidence="10">
    <location>
        <begin position="115"/>
        <end position="118"/>
    </location>
    <ligand>
        <name>NAD(+)</name>
        <dbReference type="ChEBI" id="CHEBI:57540"/>
    </ligand>
</feature>
<accession>A0A0J8FWB4</accession>
<organism evidence="12 13">
    <name type="scientific">Pseudomonas fildesensis</name>
    <dbReference type="NCBI Taxonomy" id="1674920"/>
    <lineage>
        <taxon>Bacteria</taxon>
        <taxon>Pseudomonadati</taxon>
        <taxon>Pseudomonadota</taxon>
        <taxon>Gammaproteobacteria</taxon>
        <taxon>Pseudomonadales</taxon>
        <taxon>Pseudomonadaceae</taxon>
        <taxon>Pseudomonas</taxon>
    </lineage>
</organism>
<feature type="binding site" evidence="10">
    <location>
        <begin position="93"/>
        <end position="97"/>
    </location>
    <ligand>
        <name>NAD(+)</name>
        <dbReference type="ChEBI" id="CHEBI:57540"/>
    </ligand>
</feature>
<reference evidence="12 13" key="1">
    <citation type="submission" date="2015-06" db="EMBL/GenBank/DDBJ databases">
        <title>Draft genome sequence of an Antarctic Pseudomonas sp. strain KG01 with full potential for biotechnological applications.</title>
        <authorList>
            <person name="Pavlov M.S."/>
            <person name="Lira F."/>
            <person name="Martinez J.L."/>
            <person name="Marshall S.H."/>
        </authorList>
    </citation>
    <scope>NUCLEOTIDE SEQUENCE [LARGE SCALE GENOMIC DNA]</scope>
    <source>
        <strain evidence="12 13">KG01</strain>
    </source>
</reference>
<evidence type="ECO:0000256" key="3">
    <source>
        <dbReference type="ARBA" id="ARBA00023027"/>
    </source>
</evidence>
<dbReference type="RefSeq" id="WP_048730874.1">
    <property type="nucleotide sequence ID" value="NZ_LFMW01000024.1"/>
</dbReference>
<evidence type="ECO:0000313" key="13">
    <source>
        <dbReference type="Proteomes" id="UP000037551"/>
    </source>
</evidence>
<keyword evidence="2" id="KW-0560">Oxidoreductase</keyword>
<dbReference type="Gene3D" id="1.20.1090.10">
    <property type="entry name" value="Dehydroquinate synthase-like - alpha domain"/>
    <property type="match status" value="1"/>
</dbReference>
<feature type="binding site" evidence="8">
    <location>
        <position position="276"/>
    </location>
    <ligand>
        <name>glycerol</name>
        <dbReference type="ChEBI" id="CHEBI:17754"/>
    </ligand>
</feature>
<dbReference type="PATRIC" id="fig|1674920.3.peg.3673"/>
<keyword evidence="8" id="KW-0862">Zinc</keyword>
<evidence type="ECO:0000256" key="9">
    <source>
        <dbReference type="PIRSR" id="PIRSR000112-2"/>
    </source>
</evidence>
<dbReference type="OrthoDB" id="5198708at2"/>
<keyword evidence="13" id="KW-1185">Reference proteome</keyword>
<dbReference type="PANTHER" id="PTHR43616:SF5">
    <property type="entry name" value="GLYCEROL DEHYDROGENASE 1"/>
    <property type="match status" value="1"/>
</dbReference>
<evidence type="ECO:0000256" key="5">
    <source>
        <dbReference type="ARBA" id="ARBA00039147"/>
    </source>
</evidence>
<keyword evidence="3 10" id="KW-0520">NAD</keyword>
<keyword evidence="1 8" id="KW-0479">Metal-binding</keyword>
<dbReference type="InterPro" id="IPR016205">
    <property type="entry name" value="Glycerol_DH"/>
</dbReference>
<evidence type="ECO:0000256" key="2">
    <source>
        <dbReference type="ARBA" id="ARBA00023002"/>
    </source>
</evidence>
<feature type="binding site" evidence="8">
    <location>
        <position position="170"/>
    </location>
    <ligand>
        <name>glycerol</name>
        <dbReference type="ChEBI" id="CHEBI:17754"/>
    </ligand>
</feature>
<feature type="binding site" evidence="10">
    <location>
        <position position="124"/>
    </location>
    <ligand>
        <name>NAD(+)</name>
        <dbReference type="ChEBI" id="CHEBI:57540"/>
    </ligand>
</feature>
<comment type="caution">
    <text evidence="12">The sequence shown here is derived from an EMBL/GenBank/DDBJ whole genome shotgun (WGS) entry which is preliminary data.</text>
</comment>
<evidence type="ECO:0000256" key="7">
    <source>
        <dbReference type="ARBA" id="ARBA00049006"/>
    </source>
</evidence>
<dbReference type="EC" id="1.1.1.6" evidence="5"/>
<dbReference type="AlphaFoldDB" id="A0A0J8FWB4"/>
<feature type="binding site" evidence="9">
    <location>
        <position position="120"/>
    </location>
    <ligand>
        <name>glycerol</name>
        <dbReference type="ChEBI" id="CHEBI:17754"/>
    </ligand>
</feature>
<dbReference type="PANTHER" id="PTHR43616">
    <property type="entry name" value="GLYCEROL DEHYDROGENASE"/>
    <property type="match status" value="1"/>
</dbReference>
<feature type="binding site" evidence="8">
    <location>
        <position position="259"/>
    </location>
    <ligand>
        <name>glycerol</name>
        <dbReference type="ChEBI" id="CHEBI:17754"/>
    </ligand>
</feature>
<dbReference type="SUPFAM" id="SSF56796">
    <property type="entry name" value="Dehydroquinate synthase-like"/>
    <property type="match status" value="1"/>
</dbReference>
<dbReference type="Gene3D" id="3.40.50.1970">
    <property type="match status" value="1"/>
</dbReference>
<dbReference type="NCBIfam" id="NF006941">
    <property type="entry name" value="PRK09423.1"/>
    <property type="match status" value="1"/>
</dbReference>
<protein>
    <recommendedName>
        <fullName evidence="6">Glycerol dehydrogenase</fullName>
        <ecNumber evidence="5">1.1.1.6</ecNumber>
    </recommendedName>
</protein>
<evidence type="ECO:0000256" key="4">
    <source>
        <dbReference type="ARBA" id="ARBA00037918"/>
    </source>
</evidence>
<dbReference type="GO" id="GO:0008888">
    <property type="term" value="F:glycerol dehydrogenase (NAD+) activity"/>
    <property type="evidence" value="ECO:0007669"/>
    <property type="project" value="UniProtKB-EC"/>
</dbReference>
<dbReference type="Proteomes" id="UP000037551">
    <property type="component" value="Unassembled WGS sequence"/>
</dbReference>
<proteinExistence type="predicted"/>
<comment type="pathway">
    <text evidence="4">Polyol metabolism; glycerol fermentation; glycerone phosphate from glycerol (oxidative route): step 1/2.</text>
</comment>
<gene>
    <name evidence="12" type="ORF">ACR52_26140</name>
</gene>
<dbReference type="Pfam" id="PF00465">
    <property type="entry name" value="Fe-ADH"/>
    <property type="match status" value="1"/>
</dbReference>
<feature type="domain" description="Alcohol dehydrogenase iron-type/glycerol dehydrogenase GldA" evidence="11">
    <location>
        <begin position="10"/>
        <end position="153"/>
    </location>
</feature>
<evidence type="ECO:0000256" key="6">
    <source>
        <dbReference type="ARBA" id="ARBA00040132"/>
    </source>
</evidence>
<comment type="cofactor">
    <cofactor evidence="8">
        <name>Zn(2+)</name>
        <dbReference type="ChEBI" id="CHEBI:29105"/>
    </cofactor>
    <text evidence="8">Binds 1 zinc ion per subunit.</text>
</comment>
<evidence type="ECO:0000256" key="10">
    <source>
        <dbReference type="PIRSR" id="PIRSR000112-3"/>
    </source>
</evidence>
<dbReference type="STRING" id="1674920.ACR52_26140"/>
<dbReference type="PIRSF" id="PIRSF000112">
    <property type="entry name" value="Glycerol_dehydrogenase"/>
    <property type="match status" value="1"/>
</dbReference>
<evidence type="ECO:0000256" key="8">
    <source>
        <dbReference type="PIRSR" id="PIRSR000112-1"/>
    </source>
</evidence>
<dbReference type="CDD" id="cd08170">
    <property type="entry name" value="GlyDH"/>
    <property type="match status" value="1"/>
</dbReference>
<dbReference type="GO" id="GO:0046872">
    <property type="term" value="F:metal ion binding"/>
    <property type="evidence" value="ECO:0007669"/>
    <property type="project" value="UniProtKB-KW"/>
</dbReference>
<evidence type="ECO:0000256" key="1">
    <source>
        <dbReference type="ARBA" id="ARBA00022723"/>
    </source>
</evidence>
<feature type="binding site" evidence="10">
    <location>
        <position position="130"/>
    </location>
    <ligand>
        <name>NAD(+)</name>
        <dbReference type="ChEBI" id="CHEBI:57540"/>
    </ligand>
</feature>
<comment type="catalytic activity">
    <reaction evidence="7">
        <text>glycerol + NAD(+) = dihydroxyacetone + NADH + H(+)</text>
        <dbReference type="Rhea" id="RHEA:13769"/>
        <dbReference type="ChEBI" id="CHEBI:15378"/>
        <dbReference type="ChEBI" id="CHEBI:16016"/>
        <dbReference type="ChEBI" id="CHEBI:17754"/>
        <dbReference type="ChEBI" id="CHEBI:57540"/>
        <dbReference type="ChEBI" id="CHEBI:57945"/>
        <dbReference type="EC" id="1.1.1.6"/>
    </reaction>
</comment>
<evidence type="ECO:0000259" key="11">
    <source>
        <dbReference type="Pfam" id="PF00465"/>
    </source>
</evidence>
<sequence>MTITKGIASPAKFLVQADALVDLAIHGKAYGANAYLICDQFIVGRVHEKAMPGFNNEQRAELAVFGGQCSDSEINRHLEAARGADYVVGIGGGKTLDTAKAAAHFLGKPVLILPTLASTDAPCTAISVIYNDDDTFNRYLFLSKNPDVVLADTRILAEQPPRFFAAGVGDGLATYFEARACFAAQRDNLILGNDGKMLKPTLIGFAIAKTCYETIKKYSAQAAFAVQKKAITAALENTIEATIYMSAVGAESGGCAAAHAIHNGMTNVHDLHGAQHGEKVVFGLFTQLVMEAAPMAEIEEVVDIAIAVGLPLTLEDLGLKEFKEAEWRKVAELACDKNDTMHNMPFTVTPDLVYDAIVATDALLQAFKRQKAAH</sequence>
<name>A0A0J8FWB4_9PSED</name>
<evidence type="ECO:0000313" key="12">
    <source>
        <dbReference type="EMBL" id="KMT52588.1"/>
    </source>
</evidence>
<dbReference type="EMBL" id="LFMW01000024">
    <property type="protein sequence ID" value="KMT52588.1"/>
    <property type="molecule type" value="Genomic_DNA"/>
</dbReference>